<dbReference type="Proteomes" id="UP000184310">
    <property type="component" value="Unassembled WGS sequence"/>
</dbReference>
<dbReference type="Pfam" id="PF03123">
    <property type="entry name" value="CAT_RBD"/>
    <property type="match status" value="1"/>
</dbReference>
<evidence type="ECO:0000313" key="4">
    <source>
        <dbReference type="Proteomes" id="UP000184310"/>
    </source>
</evidence>
<evidence type="ECO:0000313" key="3">
    <source>
        <dbReference type="EMBL" id="SHK67184.1"/>
    </source>
</evidence>
<dbReference type="InterPro" id="IPR036634">
    <property type="entry name" value="PRD_sf"/>
</dbReference>
<dbReference type="InterPro" id="IPR036650">
    <property type="entry name" value="CAT_RNA-bd_dom_sf"/>
</dbReference>
<sequence length="283" mass="33007">MIIEKILNNNVVVTLDPTTNKETILMGCGIAFKKKAGEEVDETRIEKRFIVDNEDIGNKFKKLMSEIPMEIIEITDDIVNYAEKMLNKKLDKHIYVSLADHIAFALRRLSQNIVIKNNLLIEIKRIHREEFEIGKWALDFINSEFKVELPIDEAGFIAFHIINASYNDTMEESVLMTNVVKGVLNIIRYHYSVEFNDEEDDINYERLLTHLKFFAKRVVSGNQHVADDNNFIDLIKEKYEEAFKCALKVKGFIKTKYKYEVTDDELVYLSLHIHRVISVIKSK</sequence>
<keyword evidence="4" id="KW-1185">Reference proteome</keyword>
<evidence type="ECO:0000259" key="2">
    <source>
        <dbReference type="PROSITE" id="PS51372"/>
    </source>
</evidence>
<keyword evidence="1" id="KW-0677">Repeat</keyword>
<dbReference type="Gene3D" id="2.30.24.10">
    <property type="entry name" value="CAT RNA-binding domain"/>
    <property type="match status" value="1"/>
</dbReference>
<dbReference type="InterPro" id="IPR004341">
    <property type="entry name" value="CAT_RNA-bd_dom"/>
</dbReference>
<dbReference type="RefSeq" id="WP_072993067.1">
    <property type="nucleotide sequence ID" value="NZ_FQZB01000023.1"/>
</dbReference>
<name>A0A1M6UD88_9CLOT</name>
<dbReference type="SUPFAM" id="SSF63520">
    <property type="entry name" value="PTS-regulatory domain, PRD"/>
    <property type="match status" value="2"/>
</dbReference>
<dbReference type="SMART" id="SM01061">
    <property type="entry name" value="CAT_RBD"/>
    <property type="match status" value="1"/>
</dbReference>
<dbReference type="NCBIfam" id="NF046042">
    <property type="entry name" value="LicT"/>
    <property type="match status" value="1"/>
</dbReference>
<organism evidence="3 4">
    <name type="scientific">Clostridium cavendishii DSM 21758</name>
    <dbReference type="NCBI Taxonomy" id="1121302"/>
    <lineage>
        <taxon>Bacteria</taxon>
        <taxon>Bacillati</taxon>
        <taxon>Bacillota</taxon>
        <taxon>Clostridia</taxon>
        <taxon>Eubacteriales</taxon>
        <taxon>Clostridiaceae</taxon>
        <taxon>Clostridium</taxon>
    </lineage>
</organism>
<dbReference type="Pfam" id="PF00874">
    <property type="entry name" value="PRD"/>
    <property type="match status" value="2"/>
</dbReference>
<protein>
    <submittedName>
        <fullName evidence="3">Transcriptional antiterminator, BglG family</fullName>
    </submittedName>
</protein>
<dbReference type="EMBL" id="FQZB01000023">
    <property type="protein sequence ID" value="SHK67184.1"/>
    <property type="molecule type" value="Genomic_DNA"/>
</dbReference>
<dbReference type="AlphaFoldDB" id="A0A1M6UD88"/>
<dbReference type="OrthoDB" id="9813552at2"/>
<evidence type="ECO:0000256" key="1">
    <source>
        <dbReference type="ARBA" id="ARBA00022737"/>
    </source>
</evidence>
<gene>
    <name evidence="3" type="ORF">SAMN02745163_04234</name>
</gene>
<dbReference type="PROSITE" id="PS51372">
    <property type="entry name" value="PRD_2"/>
    <property type="match status" value="2"/>
</dbReference>
<feature type="domain" description="PRD" evidence="2">
    <location>
        <begin position="66"/>
        <end position="171"/>
    </location>
</feature>
<accession>A0A1M6UD88</accession>
<proteinExistence type="predicted"/>
<feature type="domain" description="PRD" evidence="2">
    <location>
        <begin position="172"/>
        <end position="283"/>
    </location>
</feature>
<dbReference type="GO" id="GO:0006355">
    <property type="term" value="P:regulation of DNA-templated transcription"/>
    <property type="evidence" value="ECO:0007669"/>
    <property type="project" value="InterPro"/>
</dbReference>
<dbReference type="InterPro" id="IPR050661">
    <property type="entry name" value="BglG_antiterminators"/>
</dbReference>
<dbReference type="PANTHER" id="PTHR30185">
    <property type="entry name" value="CRYPTIC BETA-GLUCOSIDE BGL OPERON ANTITERMINATOR"/>
    <property type="match status" value="1"/>
</dbReference>
<dbReference type="Gene3D" id="1.10.1790.10">
    <property type="entry name" value="PRD domain"/>
    <property type="match status" value="2"/>
</dbReference>
<dbReference type="PANTHER" id="PTHR30185:SF15">
    <property type="entry name" value="CRYPTIC BETA-GLUCOSIDE BGL OPERON ANTITERMINATOR"/>
    <property type="match status" value="1"/>
</dbReference>
<dbReference type="SUPFAM" id="SSF50151">
    <property type="entry name" value="SacY-like RNA-binding domain"/>
    <property type="match status" value="1"/>
</dbReference>
<dbReference type="GO" id="GO:0003723">
    <property type="term" value="F:RNA binding"/>
    <property type="evidence" value="ECO:0007669"/>
    <property type="project" value="InterPro"/>
</dbReference>
<dbReference type="STRING" id="1121302.SAMN02745163_04234"/>
<dbReference type="InterPro" id="IPR011608">
    <property type="entry name" value="PRD"/>
</dbReference>
<reference evidence="3 4" key="1">
    <citation type="submission" date="2016-11" db="EMBL/GenBank/DDBJ databases">
        <authorList>
            <person name="Jaros S."/>
            <person name="Januszkiewicz K."/>
            <person name="Wedrychowicz H."/>
        </authorList>
    </citation>
    <scope>NUCLEOTIDE SEQUENCE [LARGE SCALE GENOMIC DNA]</scope>
    <source>
        <strain evidence="3 4">DSM 21758</strain>
    </source>
</reference>